<evidence type="ECO:0000313" key="2">
    <source>
        <dbReference type="EMBL" id="MCI17745.1"/>
    </source>
</evidence>
<protein>
    <submittedName>
        <fullName evidence="2">DUF674 family protein</fullName>
    </submittedName>
</protein>
<dbReference type="Proteomes" id="UP000265520">
    <property type="component" value="Unassembled WGS sequence"/>
</dbReference>
<keyword evidence="3" id="KW-1185">Reference proteome</keyword>
<dbReference type="Pfam" id="PF05056">
    <property type="entry name" value="DUF674"/>
    <property type="match status" value="1"/>
</dbReference>
<sequence>MLLCPRNPCESLCKNLFLNIDETAESLTPFYVCNSCDTFTNFQNLNCTCGKPLKRTPLDSEVQGNNAQNAAFHRKGLNRKPRNLDSKGQGTNAQNGVFIRGSGPMFVVSNDLKILPSSTASSLMMLVELGCSDIIHLEEVTHNIGKQEDLKPL</sequence>
<dbReference type="AlphaFoldDB" id="A0A392Q3C5"/>
<accession>A0A392Q3C5</accession>
<feature type="compositionally biased region" description="Basic residues" evidence="1">
    <location>
        <begin position="72"/>
        <end position="81"/>
    </location>
</feature>
<proteinExistence type="predicted"/>
<evidence type="ECO:0000256" key="1">
    <source>
        <dbReference type="SAM" id="MobiDB-lite"/>
    </source>
</evidence>
<name>A0A392Q3C5_9FABA</name>
<comment type="caution">
    <text evidence="2">The sequence shown here is derived from an EMBL/GenBank/DDBJ whole genome shotgun (WGS) entry which is preliminary data.</text>
</comment>
<dbReference type="InterPro" id="IPR007750">
    <property type="entry name" value="DUF674"/>
</dbReference>
<reference evidence="2 3" key="1">
    <citation type="journal article" date="2018" name="Front. Plant Sci.">
        <title>Red Clover (Trifolium pratense) and Zigzag Clover (T. medium) - A Picture of Genomic Similarities and Differences.</title>
        <authorList>
            <person name="Dluhosova J."/>
            <person name="Istvanek J."/>
            <person name="Nedelnik J."/>
            <person name="Repkova J."/>
        </authorList>
    </citation>
    <scope>NUCLEOTIDE SEQUENCE [LARGE SCALE GENOMIC DNA]</scope>
    <source>
        <strain evidence="3">cv. 10/8</strain>
        <tissue evidence="2">Leaf</tissue>
    </source>
</reference>
<dbReference type="EMBL" id="LXQA010106858">
    <property type="protein sequence ID" value="MCI17745.1"/>
    <property type="molecule type" value="Genomic_DNA"/>
</dbReference>
<evidence type="ECO:0000313" key="3">
    <source>
        <dbReference type="Proteomes" id="UP000265520"/>
    </source>
</evidence>
<feature type="region of interest" description="Disordered" evidence="1">
    <location>
        <begin position="69"/>
        <end position="93"/>
    </location>
</feature>
<organism evidence="2 3">
    <name type="scientific">Trifolium medium</name>
    <dbReference type="NCBI Taxonomy" id="97028"/>
    <lineage>
        <taxon>Eukaryota</taxon>
        <taxon>Viridiplantae</taxon>
        <taxon>Streptophyta</taxon>
        <taxon>Embryophyta</taxon>
        <taxon>Tracheophyta</taxon>
        <taxon>Spermatophyta</taxon>
        <taxon>Magnoliopsida</taxon>
        <taxon>eudicotyledons</taxon>
        <taxon>Gunneridae</taxon>
        <taxon>Pentapetalae</taxon>
        <taxon>rosids</taxon>
        <taxon>fabids</taxon>
        <taxon>Fabales</taxon>
        <taxon>Fabaceae</taxon>
        <taxon>Papilionoideae</taxon>
        <taxon>50 kb inversion clade</taxon>
        <taxon>NPAAA clade</taxon>
        <taxon>Hologalegina</taxon>
        <taxon>IRL clade</taxon>
        <taxon>Trifolieae</taxon>
        <taxon>Trifolium</taxon>
    </lineage>
</organism>